<dbReference type="AlphaFoldDB" id="A0AAD7HHH4"/>
<organism evidence="1 2">
    <name type="scientific">Mycena metata</name>
    <dbReference type="NCBI Taxonomy" id="1033252"/>
    <lineage>
        <taxon>Eukaryota</taxon>
        <taxon>Fungi</taxon>
        <taxon>Dikarya</taxon>
        <taxon>Basidiomycota</taxon>
        <taxon>Agaricomycotina</taxon>
        <taxon>Agaricomycetes</taxon>
        <taxon>Agaricomycetidae</taxon>
        <taxon>Agaricales</taxon>
        <taxon>Marasmiineae</taxon>
        <taxon>Mycenaceae</taxon>
        <taxon>Mycena</taxon>
    </lineage>
</organism>
<comment type="caution">
    <text evidence="1">The sequence shown here is derived from an EMBL/GenBank/DDBJ whole genome shotgun (WGS) entry which is preliminary data.</text>
</comment>
<evidence type="ECO:0000313" key="1">
    <source>
        <dbReference type="EMBL" id="KAJ7720718.1"/>
    </source>
</evidence>
<gene>
    <name evidence="1" type="ORF">B0H16DRAFT_383000</name>
</gene>
<accession>A0AAD7HHH4</accession>
<dbReference type="Proteomes" id="UP001215598">
    <property type="component" value="Unassembled WGS sequence"/>
</dbReference>
<reference evidence="1" key="1">
    <citation type="submission" date="2023-03" db="EMBL/GenBank/DDBJ databases">
        <title>Massive genome expansion in bonnet fungi (Mycena s.s.) driven by repeated elements and novel gene families across ecological guilds.</title>
        <authorList>
            <consortium name="Lawrence Berkeley National Laboratory"/>
            <person name="Harder C.B."/>
            <person name="Miyauchi S."/>
            <person name="Viragh M."/>
            <person name="Kuo A."/>
            <person name="Thoen E."/>
            <person name="Andreopoulos B."/>
            <person name="Lu D."/>
            <person name="Skrede I."/>
            <person name="Drula E."/>
            <person name="Henrissat B."/>
            <person name="Morin E."/>
            <person name="Kohler A."/>
            <person name="Barry K."/>
            <person name="LaButti K."/>
            <person name="Morin E."/>
            <person name="Salamov A."/>
            <person name="Lipzen A."/>
            <person name="Mereny Z."/>
            <person name="Hegedus B."/>
            <person name="Baldrian P."/>
            <person name="Stursova M."/>
            <person name="Weitz H."/>
            <person name="Taylor A."/>
            <person name="Grigoriev I.V."/>
            <person name="Nagy L.G."/>
            <person name="Martin F."/>
            <person name="Kauserud H."/>
        </authorList>
    </citation>
    <scope>NUCLEOTIDE SEQUENCE</scope>
    <source>
        <strain evidence="1">CBHHK182m</strain>
    </source>
</reference>
<protein>
    <submittedName>
        <fullName evidence="1">Uncharacterized protein</fullName>
    </submittedName>
</protein>
<evidence type="ECO:0000313" key="2">
    <source>
        <dbReference type="Proteomes" id="UP001215598"/>
    </source>
</evidence>
<proteinExistence type="predicted"/>
<keyword evidence="2" id="KW-1185">Reference proteome</keyword>
<name>A0AAD7HHH4_9AGAR</name>
<dbReference type="EMBL" id="JARKIB010000237">
    <property type="protein sequence ID" value="KAJ7720718.1"/>
    <property type="molecule type" value="Genomic_DNA"/>
</dbReference>
<sequence>MFPPGSWVCVSRLSALSVALCGLLLVLAVASRHSKEQLVFVFHQRRHRTVLVDLPAVSVCVCSMRSAGPHVVCPMLKLDSAVLRFPPELFHEVFEKLCGRQTGYSLSDLYRDRVALMRSSKKIRALVKACSSFWTTILVDPATNLTNLRHCLSVLEGRKFTVEIRVRDEAAYDGSLEDFVSAATGLIAPFFHRCSCVELSAASPTMVGMILQGLSSATPSSLLSIISDFDIRGCLDYDPDDFNDIEFAAKPAFEVVFPPATSLTLTTGPLLRPCVVYHSSIAPSAIVTCPRNSLPNIMELMLVLCASAKVRELTLADIECTGVPRSLSVPATLAFVRVLVLVFNGRRRMSATVCHLIFPCLETLELVIDTHVDIECAAECRAVLAIVPRVVITGACPRPRGLERLFRLMFRVETLDFSATGASIWNEFYSACDTSPINLNSTFYACPRLAHLVLPTMSIDEVIRLLERRSEVQYVQLKSVAMRGSAGVYTVAHRGWFQKRSIDLTFRGA</sequence>